<evidence type="ECO:0000256" key="1">
    <source>
        <dbReference type="SAM" id="MobiDB-lite"/>
    </source>
</evidence>
<evidence type="ECO:0000313" key="2">
    <source>
        <dbReference type="EMBL" id="KAF3518936.1"/>
    </source>
</evidence>
<sequence length="101" mass="11229">MMLVRVQASTTRVEPTRVLLPASRRREEQNEELQRSLDDAGSSTRSHKLEESSKSSAGRMTRAGVDRLNPRHEEKGPRSHAGRSHAGSTTRAHDERVASTV</sequence>
<gene>
    <name evidence="2" type="ORF">DY000_02062830</name>
</gene>
<feature type="compositionally biased region" description="Basic and acidic residues" evidence="1">
    <location>
        <begin position="91"/>
        <end position="101"/>
    </location>
</feature>
<reference evidence="2 3" key="1">
    <citation type="journal article" date="2020" name="BMC Genomics">
        <title>Intraspecific diversification of the crop wild relative Brassica cretica Lam. using demographic model selection.</title>
        <authorList>
            <person name="Kioukis A."/>
            <person name="Michalopoulou V.A."/>
            <person name="Briers L."/>
            <person name="Pirintsos S."/>
            <person name="Studholme D.J."/>
            <person name="Pavlidis P."/>
            <person name="Sarris P.F."/>
        </authorList>
    </citation>
    <scope>NUCLEOTIDE SEQUENCE [LARGE SCALE GENOMIC DNA]</scope>
    <source>
        <strain evidence="3">cv. PFS-1207/04</strain>
    </source>
</reference>
<feature type="region of interest" description="Disordered" evidence="1">
    <location>
        <begin position="1"/>
        <end position="101"/>
    </location>
</feature>
<evidence type="ECO:0008006" key="4">
    <source>
        <dbReference type="Google" id="ProtNLM"/>
    </source>
</evidence>
<keyword evidence="3" id="KW-1185">Reference proteome</keyword>
<name>A0ABQ7AY94_BRACR</name>
<proteinExistence type="predicted"/>
<dbReference type="Proteomes" id="UP000266723">
    <property type="component" value="Unassembled WGS sequence"/>
</dbReference>
<evidence type="ECO:0000313" key="3">
    <source>
        <dbReference type="Proteomes" id="UP000266723"/>
    </source>
</evidence>
<dbReference type="EMBL" id="QGKV02001556">
    <property type="protein sequence ID" value="KAF3518936.1"/>
    <property type="molecule type" value="Genomic_DNA"/>
</dbReference>
<accession>A0ABQ7AY94</accession>
<comment type="caution">
    <text evidence="2">The sequence shown here is derived from an EMBL/GenBank/DDBJ whole genome shotgun (WGS) entry which is preliminary data.</text>
</comment>
<feature type="compositionally biased region" description="Basic and acidic residues" evidence="1">
    <location>
        <begin position="64"/>
        <end position="77"/>
    </location>
</feature>
<organism evidence="2 3">
    <name type="scientific">Brassica cretica</name>
    <name type="common">Mustard</name>
    <dbReference type="NCBI Taxonomy" id="69181"/>
    <lineage>
        <taxon>Eukaryota</taxon>
        <taxon>Viridiplantae</taxon>
        <taxon>Streptophyta</taxon>
        <taxon>Embryophyta</taxon>
        <taxon>Tracheophyta</taxon>
        <taxon>Spermatophyta</taxon>
        <taxon>Magnoliopsida</taxon>
        <taxon>eudicotyledons</taxon>
        <taxon>Gunneridae</taxon>
        <taxon>Pentapetalae</taxon>
        <taxon>rosids</taxon>
        <taxon>malvids</taxon>
        <taxon>Brassicales</taxon>
        <taxon>Brassicaceae</taxon>
        <taxon>Brassiceae</taxon>
        <taxon>Brassica</taxon>
    </lineage>
</organism>
<protein>
    <recommendedName>
        <fullName evidence="4">DUF4005 domain-containing protein</fullName>
    </recommendedName>
</protein>
<feature type="compositionally biased region" description="Basic and acidic residues" evidence="1">
    <location>
        <begin position="24"/>
        <end position="38"/>
    </location>
</feature>